<proteinExistence type="predicted"/>
<dbReference type="RefSeq" id="WP_127707325.1">
    <property type="nucleotide sequence ID" value="NZ_SACK01000009.1"/>
</dbReference>
<protein>
    <submittedName>
        <fullName evidence="1">Uncharacterized protein</fullName>
    </submittedName>
</protein>
<dbReference type="OrthoDB" id="1493479at2"/>
<name>A0A3S2V696_9SPHI</name>
<comment type="caution">
    <text evidence="1">The sequence shown here is derived from an EMBL/GenBank/DDBJ whole genome shotgun (WGS) entry which is preliminary data.</text>
</comment>
<keyword evidence="2" id="KW-1185">Reference proteome</keyword>
<dbReference type="AlphaFoldDB" id="A0A3S2V696"/>
<evidence type="ECO:0000313" key="1">
    <source>
        <dbReference type="EMBL" id="RVT98159.1"/>
    </source>
</evidence>
<sequence>MKKSRVILVVIGLTVLLISACSKKQKFDRALWKDGDGLEFKYRDNMLDDLLQNHKIKGLTWKQVQDTLGRPQGTKGLSTYYDIDIKYDGYPPSYMKRLFIDFNQDSVAVNTRIYEKTNRKKKK</sequence>
<organism evidence="1 2">
    <name type="scientific">Mucilaginibacter limnophilus</name>
    <dbReference type="NCBI Taxonomy" id="1932778"/>
    <lineage>
        <taxon>Bacteria</taxon>
        <taxon>Pseudomonadati</taxon>
        <taxon>Bacteroidota</taxon>
        <taxon>Sphingobacteriia</taxon>
        <taxon>Sphingobacteriales</taxon>
        <taxon>Sphingobacteriaceae</taxon>
        <taxon>Mucilaginibacter</taxon>
    </lineage>
</organism>
<dbReference type="Proteomes" id="UP000282759">
    <property type="component" value="Unassembled WGS sequence"/>
</dbReference>
<accession>A0A3S2V696</accession>
<dbReference type="PROSITE" id="PS51257">
    <property type="entry name" value="PROKAR_LIPOPROTEIN"/>
    <property type="match status" value="1"/>
</dbReference>
<dbReference type="EMBL" id="SACK01000009">
    <property type="protein sequence ID" value="RVT98159.1"/>
    <property type="molecule type" value="Genomic_DNA"/>
</dbReference>
<gene>
    <name evidence="1" type="ORF">EOD41_17460</name>
</gene>
<reference evidence="1 2" key="1">
    <citation type="submission" date="2019-01" db="EMBL/GenBank/DDBJ databases">
        <authorList>
            <person name="Chen W.-M."/>
        </authorList>
    </citation>
    <scope>NUCLEOTIDE SEQUENCE [LARGE SCALE GENOMIC DNA]</scope>
    <source>
        <strain evidence="1 2">YBJ-36</strain>
    </source>
</reference>
<evidence type="ECO:0000313" key="2">
    <source>
        <dbReference type="Proteomes" id="UP000282759"/>
    </source>
</evidence>